<evidence type="ECO:0000313" key="3">
    <source>
        <dbReference type="Proteomes" id="UP000722750"/>
    </source>
</evidence>
<dbReference type="InterPro" id="IPR043472">
    <property type="entry name" value="Macro_dom-like"/>
</dbReference>
<evidence type="ECO:0000313" key="2">
    <source>
        <dbReference type="EMBL" id="MBS1259551.1"/>
    </source>
</evidence>
<dbReference type="Pfam" id="PF01661">
    <property type="entry name" value="Macro"/>
    <property type="match status" value="1"/>
</dbReference>
<dbReference type="CDD" id="cd02908">
    <property type="entry name" value="Macro_OAADPr_deacetylase"/>
    <property type="match status" value="1"/>
</dbReference>
<gene>
    <name evidence="2" type="ORF">MAG551_02623</name>
</gene>
<dbReference type="EMBL" id="JAANXD010000100">
    <property type="protein sequence ID" value="MBS1259551.1"/>
    <property type="molecule type" value="Genomic_DNA"/>
</dbReference>
<comment type="caution">
    <text evidence="2">The sequence shown here is derived from an EMBL/GenBank/DDBJ whole genome shotgun (WGS) entry which is preliminary data.</text>
</comment>
<dbReference type="InterPro" id="IPR002589">
    <property type="entry name" value="Macro_dom"/>
</dbReference>
<dbReference type="PANTHER" id="PTHR11106:SF27">
    <property type="entry name" value="MACRO DOMAIN-CONTAINING PROTEIN"/>
    <property type="match status" value="1"/>
</dbReference>
<dbReference type="NCBIfam" id="NF001664">
    <property type="entry name" value="PRK00431.1-6"/>
    <property type="match status" value="1"/>
</dbReference>
<dbReference type="Gene3D" id="3.40.220.10">
    <property type="entry name" value="Leucine Aminopeptidase, subunit E, domain 1"/>
    <property type="match status" value="1"/>
</dbReference>
<dbReference type="PANTHER" id="PTHR11106">
    <property type="entry name" value="GANGLIOSIDE INDUCED DIFFERENTIATION ASSOCIATED PROTEIN 2-RELATED"/>
    <property type="match status" value="1"/>
</dbReference>
<dbReference type="SUPFAM" id="SSF52949">
    <property type="entry name" value="Macro domain-like"/>
    <property type="match status" value="1"/>
</dbReference>
<feature type="domain" description="Macro" evidence="1">
    <location>
        <begin position="1"/>
        <end position="179"/>
    </location>
</feature>
<sequence length="183" mass="20096">MEKMIGKTRLNLIQGDITLQETDAIVNAANTGLLGGGGVDGAIHRAGGPKILEECKKIRAKQGKCPTGEAVITTGGNMATDYVIHTPGPVWNGGNRNEEQLLRNSYYNCLNLAKENGIKSISFPSISTGVYRFPIDKAARIALTTVKEFIQEYSFEEVRFVLFSERDLKVYEEALKKTNLNAE</sequence>
<dbReference type="AlphaFoldDB" id="A0A941W641"/>
<protein>
    <submittedName>
        <fullName evidence="2">O-acetyl-ADP-ribose deacetylase</fullName>
    </submittedName>
</protein>
<dbReference type="Proteomes" id="UP000722750">
    <property type="component" value="Unassembled WGS sequence"/>
</dbReference>
<organism evidence="2 3">
    <name type="scientific">Candidatus Scalindua arabica</name>
    <dbReference type="NCBI Taxonomy" id="1127984"/>
    <lineage>
        <taxon>Bacteria</taxon>
        <taxon>Pseudomonadati</taxon>
        <taxon>Planctomycetota</taxon>
        <taxon>Candidatus Brocadiia</taxon>
        <taxon>Candidatus Brocadiales</taxon>
        <taxon>Candidatus Scalinduaceae</taxon>
        <taxon>Candidatus Scalindua</taxon>
    </lineage>
</organism>
<accession>A0A941W641</accession>
<dbReference type="SMART" id="SM00506">
    <property type="entry name" value="A1pp"/>
    <property type="match status" value="1"/>
</dbReference>
<name>A0A941W641_9BACT</name>
<reference evidence="2" key="1">
    <citation type="journal article" date="2021" name="ISME J.">
        <title>Fine-scale metabolic discontinuity in a stratified prokaryote microbiome of a Red Sea deep halocline.</title>
        <authorList>
            <person name="Michoud G."/>
            <person name="Ngugi D.K."/>
            <person name="Barozzi A."/>
            <person name="Merlino G."/>
            <person name="Calleja M.L."/>
            <person name="Delgado-Huertas A."/>
            <person name="Moran X.A.G."/>
            <person name="Daffonchio D."/>
        </authorList>
    </citation>
    <scope>NUCLEOTIDE SEQUENCE</scope>
    <source>
        <strain evidence="2">SuakinDeep_MAG55_1</strain>
    </source>
</reference>
<proteinExistence type="predicted"/>
<dbReference type="PROSITE" id="PS51154">
    <property type="entry name" value="MACRO"/>
    <property type="match status" value="1"/>
</dbReference>
<evidence type="ECO:0000259" key="1">
    <source>
        <dbReference type="PROSITE" id="PS51154"/>
    </source>
</evidence>